<comment type="similarity">
    <text evidence="1">Belongs to the cycloisomerase 2 family.</text>
</comment>
<dbReference type="EMBL" id="JACRSQ010000001">
    <property type="protein sequence ID" value="MBC8542209.1"/>
    <property type="molecule type" value="Genomic_DNA"/>
</dbReference>
<dbReference type="RefSeq" id="WP_177718278.1">
    <property type="nucleotide sequence ID" value="NZ_JACRSQ010000001.1"/>
</dbReference>
<dbReference type="InterPro" id="IPR019405">
    <property type="entry name" value="Lactonase_7-beta_prop"/>
</dbReference>
<dbReference type="Proteomes" id="UP000657006">
    <property type="component" value="Unassembled WGS sequence"/>
</dbReference>
<comment type="caution">
    <text evidence="2">The sequence shown here is derived from an EMBL/GenBank/DDBJ whole genome shotgun (WGS) entry which is preliminary data.</text>
</comment>
<evidence type="ECO:0000313" key="2">
    <source>
        <dbReference type="EMBL" id="MBC8542209.1"/>
    </source>
</evidence>
<reference evidence="2" key="1">
    <citation type="submission" date="2020-08" db="EMBL/GenBank/DDBJ databases">
        <title>Genome public.</title>
        <authorList>
            <person name="Liu C."/>
            <person name="Sun Q."/>
        </authorList>
    </citation>
    <scope>NUCLEOTIDE SEQUENCE</scope>
    <source>
        <strain evidence="2">NSJ-32</strain>
    </source>
</reference>
<dbReference type="GO" id="GO:0017057">
    <property type="term" value="F:6-phosphogluconolactonase activity"/>
    <property type="evidence" value="ECO:0007669"/>
    <property type="project" value="TreeGrafter"/>
</dbReference>
<gene>
    <name evidence="2" type="ORF">H8730_01410</name>
</gene>
<accession>A0A926HZJ9</accession>
<dbReference type="InterPro" id="IPR015943">
    <property type="entry name" value="WD40/YVTN_repeat-like_dom_sf"/>
</dbReference>
<evidence type="ECO:0000256" key="1">
    <source>
        <dbReference type="ARBA" id="ARBA00005564"/>
    </source>
</evidence>
<protein>
    <submittedName>
        <fullName evidence="2">Lactonase family protein</fullName>
    </submittedName>
</protein>
<dbReference type="PANTHER" id="PTHR30344">
    <property type="entry name" value="6-PHOSPHOGLUCONOLACTONASE-RELATED"/>
    <property type="match status" value="1"/>
</dbReference>
<sequence length="359" mass="39461">MEYCYVGTYTEKGSSGIYGLAVEQGKFTGKPELLAEQVSPSYLYLNREGTILYAASEPTDGSRGMIVAYDVDPRTKALTPRNRVKAPGGGICHLAMDPSERFLFAVAYEDATVQSYPIDEKGNLTPMFCMRRHIGGGPDKSRQEKAHAHSTCITPDGRYAIVCDLGMDQLVVYDVNPASGKLKLKSEMCVPMPPGSGPRHMVFHPNGKYAYVLTEMGSSIVAFEYSAEVGLRARQEISSLEAGFRGTSCAAAIRITKAGDRIYVSNRGEESIACFSVDEDGKLWKQQSVSTHGKHPRDCSLTPQEDFLLAANQNSDHIVSFKRTEEGLQEVDICHGISMPACVLFWQQRVGERAYEKGK</sequence>
<organism evidence="2 3">
    <name type="scientific">Bianquea renquensis</name>
    <dbReference type="NCBI Taxonomy" id="2763661"/>
    <lineage>
        <taxon>Bacteria</taxon>
        <taxon>Bacillati</taxon>
        <taxon>Bacillota</taxon>
        <taxon>Clostridia</taxon>
        <taxon>Eubacteriales</taxon>
        <taxon>Bianqueaceae</taxon>
        <taxon>Bianquea</taxon>
    </lineage>
</organism>
<name>A0A926HZJ9_9FIRM</name>
<dbReference type="GO" id="GO:0005829">
    <property type="term" value="C:cytosol"/>
    <property type="evidence" value="ECO:0007669"/>
    <property type="project" value="TreeGrafter"/>
</dbReference>
<dbReference type="Gene3D" id="2.130.10.10">
    <property type="entry name" value="YVTN repeat-like/Quinoprotein amine dehydrogenase"/>
    <property type="match status" value="1"/>
</dbReference>
<dbReference type="PANTHER" id="PTHR30344:SF1">
    <property type="entry name" value="6-PHOSPHOGLUCONOLACTONASE"/>
    <property type="match status" value="1"/>
</dbReference>
<evidence type="ECO:0000313" key="3">
    <source>
        <dbReference type="Proteomes" id="UP000657006"/>
    </source>
</evidence>
<dbReference type="InterPro" id="IPR011048">
    <property type="entry name" value="Haem_d1_sf"/>
</dbReference>
<dbReference type="InterPro" id="IPR050282">
    <property type="entry name" value="Cycloisomerase_2"/>
</dbReference>
<keyword evidence="3" id="KW-1185">Reference proteome</keyword>
<dbReference type="AlphaFoldDB" id="A0A926HZJ9"/>
<proteinExistence type="inferred from homology"/>
<dbReference type="Pfam" id="PF10282">
    <property type="entry name" value="Lactonase"/>
    <property type="match status" value="1"/>
</dbReference>
<dbReference type="SUPFAM" id="SSF51004">
    <property type="entry name" value="C-terminal (heme d1) domain of cytochrome cd1-nitrite reductase"/>
    <property type="match status" value="1"/>
</dbReference>